<accession>A0AB35K9K1</accession>
<dbReference type="Proteomes" id="UP001150055">
    <property type="component" value="Unassembled WGS sequence"/>
</dbReference>
<evidence type="ECO:0000313" key="1">
    <source>
        <dbReference type="EMBL" id="MDD9322395.1"/>
    </source>
</evidence>
<dbReference type="EMBL" id="JALNTG010000319">
    <property type="protein sequence ID" value="MDD9322395.1"/>
    <property type="molecule type" value="Genomic_DNA"/>
</dbReference>
<organism evidence="1 2">
    <name type="scientific">Acinetobacter lactucae</name>
    <dbReference type="NCBI Taxonomy" id="1785128"/>
    <lineage>
        <taxon>Bacteria</taxon>
        <taxon>Pseudomonadati</taxon>
        <taxon>Pseudomonadota</taxon>
        <taxon>Gammaproteobacteria</taxon>
        <taxon>Moraxellales</taxon>
        <taxon>Moraxellaceae</taxon>
        <taxon>Acinetobacter</taxon>
        <taxon>Acinetobacter calcoaceticus/baumannii complex</taxon>
    </lineage>
</organism>
<evidence type="ECO:0000313" key="2">
    <source>
        <dbReference type="Proteomes" id="UP001150055"/>
    </source>
</evidence>
<proteinExistence type="predicted"/>
<comment type="caution">
    <text evidence="1">The sequence shown here is derived from an EMBL/GenBank/DDBJ whole genome shotgun (WGS) entry which is preliminary data.</text>
</comment>
<sequence length="66" mass="7948">LMMLCHLPKENIDKDSNEMDETLESIDDHPTMNNRKSSDGNRQLWPVPFNVFFSRLRKMSNFWSRF</sequence>
<name>A0AB35K9K1_9GAMM</name>
<protein>
    <submittedName>
        <fullName evidence="1">Uncharacterized protein</fullName>
    </submittedName>
</protein>
<dbReference type="RefSeq" id="WP_274579490.1">
    <property type="nucleotide sequence ID" value="NZ_JALNTG010000319.1"/>
</dbReference>
<feature type="non-terminal residue" evidence="1">
    <location>
        <position position="1"/>
    </location>
</feature>
<dbReference type="AlphaFoldDB" id="A0AB35K9K1"/>
<reference evidence="1" key="1">
    <citation type="submission" date="2022-12" db="EMBL/GenBank/DDBJ databases">
        <title>Acinetobacter lactucae: Emerging opportunistic pathogenic species of genus Acinetobacter isolated from immunocompromised patients in clinical settings of India.</title>
        <authorList>
            <person name="Amar A.K."/>
            <person name="Sawant A.R."/>
            <person name="Meera M."/>
            <person name="Tomar A."/>
            <person name="Sistla S."/>
            <person name="Prashanth K."/>
        </authorList>
    </citation>
    <scope>NUCLEOTIDE SEQUENCE</scope>
    <source>
        <strain evidence="1">PKAL1828C</strain>
    </source>
</reference>
<gene>
    <name evidence="1" type="ORF">M0O54_20235</name>
</gene>